<sequence length="254" mass="28999">MEGAGSSEYRKAFWTAEEDRILMDYVKAHGKGKWNRAAKVTGQNFFFLFLFFHVEGIDASFSARGMFFLSAKRFECCGLGLKRCGKSCRLRWINYLSPSVKHGGFSEEEDDLIIRLHKLLGNRWSLIAGRVPGRTDNQVKNHWNTRISKKLGIKKGKCKISDSSSKFSKKLEANFHIKLSSNDEPISCNNNTTEIELQNVIESSHEKAKEITSTHEPTIRSDCFENFWLSIDEPYLCTPSLMELSDESLGFFMA</sequence>
<dbReference type="Proteomes" id="UP000006729">
    <property type="component" value="Chromosome 15"/>
</dbReference>
<reference evidence="1 2" key="1">
    <citation type="journal article" date="2006" name="Science">
        <title>The genome of black cottonwood, Populus trichocarpa (Torr. &amp; Gray).</title>
        <authorList>
            <person name="Tuskan G.A."/>
            <person name="Difazio S."/>
            <person name="Jansson S."/>
            <person name="Bohlmann J."/>
            <person name="Grigoriev I."/>
            <person name="Hellsten U."/>
            <person name="Putnam N."/>
            <person name="Ralph S."/>
            <person name="Rombauts S."/>
            <person name="Salamov A."/>
            <person name="Schein J."/>
            <person name="Sterck L."/>
            <person name="Aerts A."/>
            <person name="Bhalerao R.R."/>
            <person name="Bhalerao R.P."/>
            <person name="Blaudez D."/>
            <person name="Boerjan W."/>
            <person name="Brun A."/>
            <person name="Brunner A."/>
            <person name="Busov V."/>
            <person name="Campbell M."/>
            <person name="Carlson J."/>
            <person name="Chalot M."/>
            <person name="Chapman J."/>
            <person name="Chen G.L."/>
            <person name="Cooper D."/>
            <person name="Coutinho P.M."/>
            <person name="Couturier J."/>
            <person name="Covert S."/>
            <person name="Cronk Q."/>
            <person name="Cunningham R."/>
            <person name="Davis J."/>
            <person name="Degroeve S."/>
            <person name="Dejardin A."/>
            <person name="Depamphilis C."/>
            <person name="Detter J."/>
            <person name="Dirks B."/>
            <person name="Dubchak I."/>
            <person name="Duplessis S."/>
            <person name="Ehlting J."/>
            <person name="Ellis B."/>
            <person name="Gendler K."/>
            <person name="Goodstein D."/>
            <person name="Gribskov M."/>
            <person name="Grimwood J."/>
            <person name="Groover A."/>
            <person name="Gunter L."/>
            <person name="Hamberger B."/>
            <person name="Heinze B."/>
            <person name="Helariutta Y."/>
            <person name="Henrissat B."/>
            <person name="Holligan D."/>
            <person name="Holt R."/>
            <person name="Huang W."/>
            <person name="Islam-Faridi N."/>
            <person name="Jones S."/>
            <person name="Jones-Rhoades M."/>
            <person name="Jorgensen R."/>
            <person name="Joshi C."/>
            <person name="Kangasjarvi J."/>
            <person name="Karlsson J."/>
            <person name="Kelleher C."/>
            <person name="Kirkpatrick R."/>
            <person name="Kirst M."/>
            <person name="Kohler A."/>
            <person name="Kalluri U."/>
            <person name="Larimer F."/>
            <person name="Leebens-Mack J."/>
            <person name="Leple J.C."/>
            <person name="Locascio P."/>
            <person name="Lou Y."/>
            <person name="Lucas S."/>
            <person name="Martin F."/>
            <person name="Montanini B."/>
            <person name="Napoli C."/>
            <person name="Nelson D.R."/>
            <person name="Nelson C."/>
            <person name="Nieminen K."/>
            <person name="Nilsson O."/>
            <person name="Pereda V."/>
            <person name="Peter G."/>
            <person name="Philippe R."/>
            <person name="Pilate G."/>
            <person name="Poliakov A."/>
            <person name="Razumovskaya J."/>
            <person name="Richardson P."/>
            <person name="Rinaldi C."/>
            <person name="Ritland K."/>
            <person name="Rouze P."/>
            <person name="Ryaboy D."/>
            <person name="Schmutz J."/>
            <person name="Schrader J."/>
            <person name="Segerman B."/>
            <person name="Shin H."/>
            <person name="Siddiqui A."/>
            <person name="Sterky F."/>
            <person name="Terry A."/>
            <person name="Tsai C.J."/>
            <person name="Uberbacher E."/>
            <person name="Unneberg P."/>
            <person name="Vahala J."/>
            <person name="Wall K."/>
            <person name="Wessler S."/>
            <person name="Yang G."/>
            <person name="Yin T."/>
            <person name="Douglas C."/>
            <person name="Marra M."/>
            <person name="Sandberg G."/>
            <person name="Van de Peer Y."/>
            <person name="Rokhsar D."/>
        </authorList>
    </citation>
    <scope>NUCLEOTIDE SEQUENCE [LARGE SCALE GENOMIC DNA]</scope>
    <source>
        <strain evidence="2">cv. Nisqually</strain>
    </source>
</reference>
<protein>
    <submittedName>
        <fullName evidence="1">Uncharacterized protein</fullName>
    </submittedName>
</protein>
<gene>
    <name evidence="1" type="ORF">POPTR_015G075800v4</name>
</gene>
<keyword evidence="2" id="KW-1185">Reference proteome</keyword>
<name>A0ACC0RVY9_POPTR</name>
<accession>A0ACC0RVY9</accession>
<organism evidence="1 2">
    <name type="scientific">Populus trichocarpa</name>
    <name type="common">Western balsam poplar</name>
    <name type="synonym">Populus balsamifera subsp. trichocarpa</name>
    <dbReference type="NCBI Taxonomy" id="3694"/>
    <lineage>
        <taxon>Eukaryota</taxon>
        <taxon>Viridiplantae</taxon>
        <taxon>Streptophyta</taxon>
        <taxon>Embryophyta</taxon>
        <taxon>Tracheophyta</taxon>
        <taxon>Spermatophyta</taxon>
        <taxon>Magnoliopsida</taxon>
        <taxon>eudicotyledons</taxon>
        <taxon>Gunneridae</taxon>
        <taxon>Pentapetalae</taxon>
        <taxon>rosids</taxon>
        <taxon>fabids</taxon>
        <taxon>Malpighiales</taxon>
        <taxon>Salicaceae</taxon>
        <taxon>Saliceae</taxon>
        <taxon>Populus</taxon>
    </lineage>
</organism>
<evidence type="ECO:0000313" key="1">
    <source>
        <dbReference type="EMBL" id="KAI9381259.1"/>
    </source>
</evidence>
<dbReference type="EMBL" id="CM009304">
    <property type="protein sequence ID" value="KAI9381259.1"/>
    <property type="molecule type" value="Genomic_DNA"/>
</dbReference>
<evidence type="ECO:0000313" key="2">
    <source>
        <dbReference type="Proteomes" id="UP000006729"/>
    </source>
</evidence>
<proteinExistence type="predicted"/>
<comment type="caution">
    <text evidence="1">The sequence shown here is derived from an EMBL/GenBank/DDBJ whole genome shotgun (WGS) entry which is preliminary data.</text>
</comment>